<comment type="caution">
    <text evidence="2">The sequence shown here is derived from an EMBL/GenBank/DDBJ whole genome shotgun (WGS) entry which is preliminary data.</text>
</comment>
<organism evidence="2 3">
    <name type="scientific">Hufsiella ginkgonis</name>
    <dbReference type="NCBI Taxonomy" id="2695274"/>
    <lineage>
        <taxon>Bacteria</taxon>
        <taxon>Pseudomonadati</taxon>
        <taxon>Bacteroidota</taxon>
        <taxon>Sphingobacteriia</taxon>
        <taxon>Sphingobacteriales</taxon>
        <taxon>Sphingobacteriaceae</taxon>
        <taxon>Hufsiella</taxon>
    </lineage>
</organism>
<dbReference type="Proteomes" id="UP000451233">
    <property type="component" value="Unassembled WGS sequence"/>
</dbReference>
<evidence type="ECO:0008006" key="4">
    <source>
        <dbReference type="Google" id="ProtNLM"/>
    </source>
</evidence>
<keyword evidence="1" id="KW-0732">Signal</keyword>
<accession>A0A7K1Y197</accession>
<dbReference type="AlphaFoldDB" id="A0A7K1Y197"/>
<sequence length="219" mass="24321">MKNTTRTIRVFIALLLFTGNLPVQAQVVTLSHYLFPGFVKGTVKFKNATQQEAQLNYNSLTQEMLFLDKDTPLALDQTENIDTIYIQGRKFIPTEKAFFEVATTGATPLLIRHKCTVIPPGKPAGYGSTSQASGITTLSGISSNLFYKLQLPADYKLIPETEFLLKKGKDYVKITGVKQFITAFPAKSDAIKAYVKQNDPNFKDPADLVKLVDFCNRAS</sequence>
<keyword evidence="3" id="KW-1185">Reference proteome</keyword>
<feature type="signal peptide" evidence="1">
    <location>
        <begin position="1"/>
        <end position="25"/>
    </location>
</feature>
<gene>
    <name evidence="2" type="ORF">GS398_17100</name>
</gene>
<proteinExistence type="predicted"/>
<dbReference type="EMBL" id="WVHS01000004">
    <property type="protein sequence ID" value="MXV17020.1"/>
    <property type="molecule type" value="Genomic_DNA"/>
</dbReference>
<evidence type="ECO:0000313" key="2">
    <source>
        <dbReference type="EMBL" id="MXV17020.1"/>
    </source>
</evidence>
<evidence type="ECO:0000256" key="1">
    <source>
        <dbReference type="SAM" id="SignalP"/>
    </source>
</evidence>
<name>A0A7K1Y197_9SPHI</name>
<reference evidence="2 3" key="1">
    <citation type="submission" date="2019-11" db="EMBL/GenBank/DDBJ databases">
        <title>Pedobacter sp. HMF7056 Genome sequencing and assembly.</title>
        <authorList>
            <person name="Kang H."/>
            <person name="Kim H."/>
            <person name="Joh K."/>
        </authorList>
    </citation>
    <scope>NUCLEOTIDE SEQUENCE [LARGE SCALE GENOMIC DNA]</scope>
    <source>
        <strain evidence="2 3">HMF7056</strain>
    </source>
</reference>
<protein>
    <recommendedName>
        <fullName evidence="4">DUF4369 domain-containing protein</fullName>
    </recommendedName>
</protein>
<feature type="chain" id="PRO_5029533048" description="DUF4369 domain-containing protein" evidence="1">
    <location>
        <begin position="26"/>
        <end position="219"/>
    </location>
</feature>
<evidence type="ECO:0000313" key="3">
    <source>
        <dbReference type="Proteomes" id="UP000451233"/>
    </source>
</evidence>
<dbReference type="RefSeq" id="WP_160908030.1">
    <property type="nucleotide sequence ID" value="NZ_WVHS01000004.1"/>
</dbReference>